<proteinExistence type="predicted"/>
<gene>
    <name evidence="2" type="ORF">HLH21_10140</name>
</gene>
<accession>A0A7W4J7U6</accession>
<organism evidence="2 3">
    <name type="scientific">Gluconacetobacter johannae</name>
    <dbReference type="NCBI Taxonomy" id="112140"/>
    <lineage>
        <taxon>Bacteria</taxon>
        <taxon>Pseudomonadati</taxon>
        <taxon>Pseudomonadota</taxon>
        <taxon>Alphaproteobacteria</taxon>
        <taxon>Acetobacterales</taxon>
        <taxon>Acetobacteraceae</taxon>
        <taxon>Gluconacetobacter</taxon>
    </lineage>
</organism>
<keyword evidence="1" id="KW-1133">Transmembrane helix</keyword>
<keyword evidence="3" id="KW-1185">Reference proteome</keyword>
<dbReference type="RefSeq" id="WP_182943640.1">
    <property type="nucleotide sequence ID" value="NZ_JABEQH010000012.1"/>
</dbReference>
<dbReference type="Proteomes" id="UP000561066">
    <property type="component" value="Unassembled WGS sequence"/>
</dbReference>
<reference evidence="2 3" key="1">
    <citation type="submission" date="2020-04" db="EMBL/GenBank/DDBJ databases">
        <title>Description of novel Gluconacetobacter.</title>
        <authorList>
            <person name="Sombolestani A."/>
        </authorList>
    </citation>
    <scope>NUCLEOTIDE SEQUENCE [LARGE SCALE GENOMIC DNA]</scope>
    <source>
        <strain evidence="2 3">LMG 21312</strain>
    </source>
</reference>
<feature type="transmembrane region" description="Helical" evidence="1">
    <location>
        <begin position="20"/>
        <end position="40"/>
    </location>
</feature>
<comment type="caution">
    <text evidence="2">The sequence shown here is derived from an EMBL/GenBank/DDBJ whole genome shotgun (WGS) entry which is preliminary data.</text>
</comment>
<feature type="transmembrane region" description="Helical" evidence="1">
    <location>
        <begin position="55"/>
        <end position="76"/>
    </location>
</feature>
<name>A0A7W4J7U6_9PROT</name>
<keyword evidence="1" id="KW-0472">Membrane</keyword>
<sequence length="96" mass="11158">MELNPNIKTAWAVLILVWQWKWFSVIIALFFGILGVFLLAKKSPNNVSHLWKGEFIRWAIASFVAISLIIGIYGFLAYDPQKQKEPVKEEENFNFN</sequence>
<protein>
    <submittedName>
        <fullName evidence="2">Uncharacterized protein</fullName>
    </submittedName>
</protein>
<evidence type="ECO:0000313" key="2">
    <source>
        <dbReference type="EMBL" id="MBB2176287.1"/>
    </source>
</evidence>
<dbReference type="EMBL" id="JABEQH010000012">
    <property type="protein sequence ID" value="MBB2176287.1"/>
    <property type="molecule type" value="Genomic_DNA"/>
</dbReference>
<evidence type="ECO:0000313" key="3">
    <source>
        <dbReference type="Proteomes" id="UP000561066"/>
    </source>
</evidence>
<evidence type="ECO:0000256" key="1">
    <source>
        <dbReference type="SAM" id="Phobius"/>
    </source>
</evidence>
<dbReference type="AlphaFoldDB" id="A0A7W4J7U6"/>
<keyword evidence="1" id="KW-0812">Transmembrane</keyword>